<dbReference type="PANTHER" id="PTHR37984">
    <property type="entry name" value="PROTEIN CBG26694"/>
    <property type="match status" value="1"/>
</dbReference>
<dbReference type="PANTHER" id="PTHR37984:SF5">
    <property type="entry name" value="PROTEIN NYNRIN-LIKE"/>
    <property type="match status" value="1"/>
</dbReference>
<dbReference type="Proteomes" id="UP000069940">
    <property type="component" value="Unassembled WGS sequence"/>
</dbReference>
<dbReference type="InterPro" id="IPR036397">
    <property type="entry name" value="RNaseH_sf"/>
</dbReference>
<dbReference type="Gene3D" id="3.30.420.10">
    <property type="entry name" value="Ribonuclease H-like superfamily/Ribonuclease H"/>
    <property type="match status" value="1"/>
</dbReference>
<accession>A0ABM1XS48</accession>
<sequence length="190" mass="21974">MRTAFYCPMVNNCERVNRVLITCVRALLNEDHRAWDEQLPAIVAAINSAKHDSTGVSPHVANFGRELILHTDLYTQQNLNTPDDPNVAQDIRLSTIRRIQEFVVQQIRLNHERTKQRYDLRTRAVSFQIGDVVWRRSFTLSSKVDHVNRKLDPKFIPAIVREIRGSNLYTLEDIVTGKRGQYHAKDIKAN</sequence>
<keyword evidence="2" id="KW-1185">Reference proteome</keyword>
<dbReference type="EnsemblMetazoa" id="AALFPA23_002331.R2107">
    <property type="protein sequence ID" value="AALFPA23_002331.P2107"/>
    <property type="gene ID" value="AALFPA23_002331"/>
</dbReference>
<dbReference type="GeneID" id="134290929"/>
<dbReference type="SUPFAM" id="SSF53098">
    <property type="entry name" value="Ribonuclease H-like"/>
    <property type="match status" value="1"/>
</dbReference>
<evidence type="ECO:0000313" key="2">
    <source>
        <dbReference type="Proteomes" id="UP000069940"/>
    </source>
</evidence>
<reference evidence="2" key="1">
    <citation type="journal article" date="2015" name="Proc. Natl. Acad. Sci. U.S.A.">
        <title>Genome sequence of the Asian Tiger mosquito, Aedes albopictus, reveals insights into its biology, genetics, and evolution.</title>
        <authorList>
            <person name="Chen X.G."/>
            <person name="Jiang X."/>
            <person name="Gu J."/>
            <person name="Xu M."/>
            <person name="Wu Y."/>
            <person name="Deng Y."/>
            <person name="Zhang C."/>
            <person name="Bonizzoni M."/>
            <person name="Dermauw W."/>
            <person name="Vontas J."/>
            <person name="Armbruster P."/>
            <person name="Huang X."/>
            <person name="Yang Y."/>
            <person name="Zhang H."/>
            <person name="He W."/>
            <person name="Peng H."/>
            <person name="Liu Y."/>
            <person name="Wu K."/>
            <person name="Chen J."/>
            <person name="Lirakis M."/>
            <person name="Topalis P."/>
            <person name="Van Leeuwen T."/>
            <person name="Hall A.B."/>
            <person name="Jiang X."/>
            <person name="Thorpe C."/>
            <person name="Mueller R.L."/>
            <person name="Sun C."/>
            <person name="Waterhouse R.M."/>
            <person name="Yan G."/>
            <person name="Tu Z.J."/>
            <person name="Fang X."/>
            <person name="James A.A."/>
        </authorList>
    </citation>
    <scope>NUCLEOTIDE SEQUENCE [LARGE SCALE GENOMIC DNA]</scope>
    <source>
        <strain evidence="2">Foshan</strain>
    </source>
</reference>
<dbReference type="InterPro" id="IPR050951">
    <property type="entry name" value="Retrovirus_Pol_polyprotein"/>
</dbReference>
<reference evidence="1" key="2">
    <citation type="submission" date="2025-05" db="UniProtKB">
        <authorList>
            <consortium name="EnsemblMetazoa"/>
        </authorList>
    </citation>
    <scope>IDENTIFICATION</scope>
    <source>
        <strain evidence="1">Foshan</strain>
    </source>
</reference>
<dbReference type="InterPro" id="IPR012337">
    <property type="entry name" value="RNaseH-like_sf"/>
</dbReference>
<dbReference type="RefSeq" id="XP_062714144.1">
    <property type="nucleotide sequence ID" value="XM_062858160.1"/>
</dbReference>
<name>A0ABM1XS48_AEDAL</name>
<evidence type="ECO:0000313" key="1">
    <source>
        <dbReference type="EnsemblMetazoa" id="AALFPA23_002331.P2107"/>
    </source>
</evidence>
<organism evidence="1 2">
    <name type="scientific">Aedes albopictus</name>
    <name type="common">Asian tiger mosquito</name>
    <name type="synonym">Stegomyia albopicta</name>
    <dbReference type="NCBI Taxonomy" id="7160"/>
    <lineage>
        <taxon>Eukaryota</taxon>
        <taxon>Metazoa</taxon>
        <taxon>Ecdysozoa</taxon>
        <taxon>Arthropoda</taxon>
        <taxon>Hexapoda</taxon>
        <taxon>Insecta</taxon>
        <taxon>Pterygota</taxon>
        <taxon>Neoptera</taxon>
        <taxon>Endopterygota</taxon>
        <taxon>Diptera</taxon>
        <taxon>Nematocera</taxon>
        <taxon>Culicoidea</taxon>
        <taxon>Culicidae</taxon>
        <taxon>Culicinae</taxon>
        <taxon>Aedini</taxon>
        <taxon>Aedes</taxon>
        <taxon>Stegomyia</taxon>
    </lineage>
</organism>
<proteinExistence type="predicted"/>
<protein>
    <recommendedName>
        <fullName evidence="3">Integrase catalytic domain-containing protein</fullName>
    </recommendedName>
</protein>
<evidence type="ECO:0008006" key="3">
    <source>
        <dbReference type="Google" id="ProtNLM"/>
    </source>
</evidence>